<feature type="domain" description="O-methyltransferase C-terminal" evidence="4">
    <location>
        <begin position="23"/>
        <end position="224"/>
    </location>
</feature>
<evidence type="ECO:0000256" key="2">
    <source>
        <dbReference type="ARBA" id="ARBA00022679"/>
    </source>
</evidence>
<keyword evidence="2" id="KW-0808">Transferase</keyword>
<evidence type="ECO:0000313" key="6">
    <source>
        <dbReference type="Proteomes" id="UP000710849"/>
    </source>
</evidence>
<keyword evidence="6" id="KW-1185">Reference proteome</keyword>
<comment type="caution">
    <text evidence="5">The sequence shown here is derived from an EMBL/GenBank/DDBJ whole genome shotgun (WGS) entry which is preliminary data.</text>
</comment>
<dbReference type="RefSeq" id="XP_038735096.1">
    <property type="nucleotide sequence ID" value="XM_038874487.1"/>
</dbReference>
<dbReference type="InterPro" id="IPR001077">
    <property type="entry name" value="COMT_C"/>
</dbReference>
<dbReference type="AlphaFoldDB" id="A0A9P5IU51"/>
<evidence type="ECO:0000313" key="5">
    <source>
        <dbReference type="EMBL" id="KAF7948564.1"/>
    </source>
</evidence>
<dbReference type="Gene3D" id="3.40.50.150">
    <property type="entry name" value="Vaccinia Virus protein VP39"/>
    <property type="match status" value="1"/>
</dbReference>
<accession>A0A9P5IU51</accession>
<dbReference type="InterPro" id="IPR016461">
    <property type="entry name" value="COMT-like"/>
</dbReference>
<keyword evidence="1" id="KW-0489">Methyltransferase</keyword>
<dbReference type="SUPFAM" id="SSF53335">
    <property type="entry name" value="S-adenosyl-L-methionine-dependent methyltransferases"/>
    <property type="match status" value="1"/>
</dbReference>
<evidence type="ECO:0000259" key="4">
    <source>
        <dbReference type="Pfam" id="PF00891"/>
    </source>
</evidence>
<gene>
    <name evidence="5" type="ORF">EAE97_003975</name>
</gene>
<dbReference type="InterPro" id="IPR029063">
    <property type="entry name" value="SAM-dependent_MTases_sf"/>
</dbReference>
<protein>
    <recommendedName>
        <fullName evidence="4">O-methyltransferase C-terminal domain-containing protein</fullName>
    </recommendedName>
</protein>
<dbReference type="Proteomes" id="UP000710849">
    <property type="component" value="Unassembled WGS sequence"/>
</dbReference>
<organism evidence="5 6">
    <name type="scientific">Botrytis byssoidea</name>
    <dbReference type="NCBI Taxonomy" id="139641"/>
    <lineage>
        <taxon>Eukaryota</taxon>
        <taxon>Fungi</taxon>
        <taxon>Dikarya</taxon>
        <taxon>Ascomycota</taxon>
        <taxon>Pezizomycotina</taxon>
        <taxon>Leotiomycetes</taxon>
        <taxon>Helotiales</taxon>
        <taxon>Sclerotiniaceae</taxon>
        <taxon>Botrytis</taxon>
    </lineage>
</organism>
<dbReference type="PANTHER" id="PTHR43712">
    <property type="entry name" value="PUTATIVE (AFU_ORTHOLOGUE AFUA_4G14580)-RELATED"/>
    <property type="match status" value="1"/>
</dbReference>
<keyword evidence="3" id="KW-0949">S-adenosyl-L-methionine</keyword>
<dbReference type="Pfam" id="PF00891">
    <property type="entry name" value="Methyltransf_2"/>
    <property type="match status" value="1"/>
</dbReference>
<evidence type="ECO:0000256" key="1">
    <source>
        <dbReference type="ARBA" id="ARBA00022603"/>
    </source>
</evidence>
<dbReference type="GeneID" id="62147564"/>
<dbReference type="EMBL" id="RCSW01000006">
    <property type="protein sequence ID" value="KAF7948564.1"/>
    <property type="molecule type" value="Genomic_DNA"/>
</dbReference>
<proteinExistence type="predicted"/>
<reference evidence="5 6" key="1">
    <citation type="journal article" date="2020" name="Genome Biol. Evol.">
        <title>Comparative genomics of Sclerotiniaceae.</title>
        <authorList>
            <person name="Valero Jimenez C.A."/>
            <person name="Steentjes M."/>
            <person name="Scholten O.E."/>
            <person name="Van Kan J.A.L."/>
        </authorList>
    </citation>
    <scope>NUCLEOTIDE SEQUENCE [LARGE SCALE GENOMIC DNA]</scope>
    <source>
        <strain evidence="5 6">MUCL 94</strain>
    </source>
</reference>
<name>A0A9P5IU51_9HELO</name>
<dbReference type="GO" id="GO:0008171">
    <property type="term" value="F:O-methyltransferase activity"/>
    <property type="evidence" value="ECO:0007669"/>
    <property type="project" value="InterPro"/>
</dbReference>
<sequence length="257" mass="28976">MLPASTRLVDAVIKWPGSQESNESGYALVNGTDVPMMQYISRDSRRSQQMGKAMAFLKSRPSESVQRALECFSWGDTANGLVVDVGGAKETVGIELLRFLPKLKCIVQDKFEVVRDTTIPDDLQDRLSFMAHDFFQKQPVKGADLYLICNVLHDWSDKYAARILQNLIPALKRGARILGCDRVLPAPCTLTPYQMRRQRADDLYIKGIQNARVRDPNDWELFLSVDERFKSFQAGTVGGSELSTTCVTWEGEDMFEV</sequence>
<dbReference type="PROSITE" id="PS51683">
    <property type="entry name" value="SAM_OMT_II"/>
    <property type="match status" value="1"/>
</dbReference>
<dbReference type="GO" id="GO:0032259">
    <property type="term" value="P:methylation"/>
    <property type="evidence" value="ECO:0007669"/>
    <property type="project" value="UniProtKB-KW"/>
</dbReference>
<evidence type="ECO:0000256" key="3">
    <source>
        <dbReference type="ARBA" id="ARBA00022691"/>
    </source>
</evidence>
<dbReference type="PANTHER" id="PTHR43712:SF5">
    <property type="entry name" value="O-METHYLTRANSFERASE ASQN-RELATED"/>
    <property type="match status" value="1"/>
</dbReference>